<dbReference type="NCBIfam" id="TIGR01536">
    <property type="entry name" value="asn_synth_AEB"/>
    <property type="match status" value="1"/>
</dbReference>
<evidence type="ECO:0000256" key="9">
    <source>
        <dbReference type="PIRSR" id="PIRSR001589-1"/>
    </source>
</evidence>
<dbReference type="GO" id="GO:0006529">
    <property type="term" value="P:asparagine biosynthetic process"/>
    <property type="evidence" value="ECO:0007669"/>
    <property type="project" value="UniProtKB-KW"/>
</dbReference>
<dbReference type="SUPFAM" id="SSF56235">
    <property type="entry name" value="N-terminal nucleophile aminohydrolases (Ntn hydrolases)"/>
    <property type="match status" value="2"/>
</dbReference>
<dbReference type="PIRSF" id="PIRSF001589">
    <property type="entry name" value="Asn_synthetase_glu-h"/>
    <property type="match status" value="1"/>
</dbReference>
<dbReference type="GO" id="GO:0005829">
    <property type="term" value="C:cytosol"/>
    <property type="evidence" value="ECO:0007669"/>
    <property type="project" value="TreeGrafter"/>
</dbReference>
<comment type="similarity">
    <text evidence="2">Belongs to the asparagine synthetase family.</text>
</comment>
<evidence type="ECO:0000259" key="13">
    <source>
        <dbReference type="PROSITE" id="PS51278"/>
    </source>
</evidence>
<keyword evidence="15" id="KW-1185">Reference proteome</keyword>
<feature type="active site" description="For GATase activity" evidence="9">
    <location>
        <position position="2"/>
    </location>
</feature>
<evidence type="ECO:0000256" key="11">
    <source>
        <dbReference type="PIRSR" id="PIRSR001589-3"/>
    </source>
</evidence>
<dbReference type="Gene3D" id="3.60.20.10">
    <property type="entry name" value="Glutamine Phosphoribosylpyrophosphate, subunit 1, domain 1"/>
    <property type="match status" value="2"/>
</dbReference>
<dbReference type="RefSeq" id="WP_092651725.1">
    <property type="nucleotide sequence ID" value="NZ_LT629732.1"/>
</dbReference>
<evidence type="ECO:0000256" key="10">
    <source>
        <dbReference type="PIRSR" id="PIRSR001589-2"/>
    </source>
</evidence>
<evidence type="ECO:0000256" key="5">
    <source>
        <dbReference type="ARBA" id="ARBA00022840"/>
    </source>
</evidence>
<evidence type="ECO:0000256" key="6">
    <source>
        <dbReference type="ARBA" id="ARBA00022888"/>
    </source>
</evidence>
<evidence type="ECO:0000256" key="1">
    <source>
        <dbReference type="ARBA" id="ARBA00005187"/>
    </source>
</evidence>
<dbReference type="PANTHER" id="PTHR43284">
    <property type="entry name" value="ASPARAGINE SYNTHETASE (GLUTAMINE-HYDROLYZING)"/>
    <property type="match status" value="1"/>
</dbReference>
<accession>A0A1H1NYL4</accession>
<dbReference type="GO" id="GO:0005524">
    <property type="term" value="F:ATP binding"/>
    <property type="evidence" value="ECO:0007669"/>
    <property type="project" value="UniProtKB-KW"/>
</dbReference>
<evidence type="ECO:0000256" key="3">
    <source>
        <dbReference type="ARBA" id="ARBA00012737"/>
    </source>
</evidence>
<dbReference type="PROSITE" id="PS51278">
    <property type="entry name" value="GATASE_TYPE_2"/>
    <property type="match status" value="1"/>
</dbReference>
<evidence type="ECO:0000256" key="12">
    <source>
        <dbReference type="SAM" id="MobiDB-lite"/>
    </source>
</evidence>
<keyword evidence="6 9" id="KW-0061">Asparagine biosynthesis</keyword>
<dbReference type="OrthoDB" id="9763290at2"/>
<dbReference type="InterPro" id="IPR001962">
    <property type="entry name" value="Asn_synthase"/>
</dbReference>
<comment type="catalytic activity">
    <reaction evidence="8">
        <text>L-aspartate + L-glutamine + ATP + H2O = L-asparagine + L-glutamate + AMP + diphosphate + H(+)</text>
        <dbReference type="Rhea" id="RHEA:12228"/>
        <dbReference type="ChEBI" id="CHEBI:15377"/>
        <dbReference type="ChEBI" id="CHEBI:15378"/>
        <dbReference type="ChEBI" id="CHEBI:29985"/>
        <dbReference type="ChEBI" id="CHEBI:29991"/>
        <dbReference type="ChEBI" id="CHEBI:30616"/>
        <dbReference type="ChEBI" id="CHEBI:33019"/>
        <dbReference type="ChEBI" id="CHEBI:58048"/>
        <dbReference type="ChEBI" id="CHEBI:58359"/>
        <dbReference type="ChEBI" id="CHEBI:456215"/>
        <dbReference type="EC" id="6.3.5.4"/>
    </reaction>
</comment>
<feature type="binding site" evidence="10">
    <location>
        <begin position="410"/>
        <end position="411"/>
    </location>
    <ligand>
        <name>ATP</name>
        <dbReference type="ChEBI" id="CHEBI:30616"/>
    </ligand>
</feature>
<feature type="region of interest" description="Disordered" evidence="12">
    <location>
        <begin position="62"/>
        <end position="103"/>
    </location>
</feature>
<feature type="domain" description="Glutamine amidotransferase type-2" evidence="13">
    <location>
        <begin position="2"/>
        <end position="246"/>
    </location>
</feature>
<protein>
    <recommendedName>
        <fullName evidence="3">asparagine synthase (glutamine-hydrolyzing)</fullName>
        <ecNumber evidence="3">6.3.5.4</ecNumber>
    </recommendedName>
</protein>
<keyword evidence="7 9" id="KW-0315">Glutamine amidotransferase</keyword>
<gene>
    <name evidence="14" type="ORF">SAMN04489717_1421</name>
</gene>
<evidence type="ECO:0000256" key="2">
    <source>
        <dbReference type="ARBA" id="ARBA00005752"/>
    </source>
</evidence>
<dbReference type="Proteomes" id="UP000198983">
    <property type="component" value="Chromosome I"/>
</dbReference>
<evidence type="ECO:0000256" key="4">
    <source>
        <dbReference type="ARBA" id="ARBA00022741"/>
    </source>
</evidence>
<keyword evidence="4 10" id="KW-0547">Nucleotide-binding</keyword>
<dbReference type="Gene3D" id="3.40.50.620">
    <property type="entry name" value="HUPs"/>
    <property type="match status" value="1"/>
</dbReference>
<dbReference type="STRING" id="117157.SAMN04489717_1421"/>
<sequence length="648" mass="71234">MCGITGWVDFERDLDHEHAVLAAMTATMACRGPDDEGMWTDAHVGLGHRRLSVIDLQGGRQPMMADSGCGAGSGTPDPGGPGTPDPGDPGTPDPGTPDPGTPAAVLTYSGEVYNFRALREELAAAGHRFRTRSDTEVVLHAYLEWGDDLAGHLNGMYAFAVWDTRAECLLLVRDRMGIKPLYYYPTPHGVLFGSEPKAILANPAARRVLDADGLRDLLSFVKTPEHSPFAGMYEVRPGSVVRIDRSGLRKRRYWQLEAREHPDDLATTVATVRELLDDIVTRQLVSDVPLCTLLSGGLDSSVITALAANGLAERGAGPVRSFAVDFVGQTERFRADAMRDAPDAPYVHELAKHVAADHSDIVLDTRDLMDREVRSAVLRANDAPNGMGDMFTSLYLLFRAIRGHSTVALSGESADEVFGGYLWFHDPEAVHADTFPWLAMFGRAGGERLGLLDSGLIKALDLPAYRADSYGQALAEVPRLPGEVGLERRMREVGYFHLTRFVQYLLDRKDRMSMASGLEVRVPFCDHRLVEYVFNAPWAMKTFDGREKSLLRAATADLLPESVSARRKSPYPSTQDPAYEQALHEEFGRLLARPDAPVMPLVDREQAHAILTESVGSVSSEFARRAVELVLGLDQWLEEYEVEVDLPA</sequence>
<feature type="compositionally biased region" description="Pro residues" evidence="12">
    <location>
        <begin position="78"/>
        <end position="100"/>
    </location>
</feature>
<feature type="site" description="Important for beta-aspartyl-AMP intermediate formation" evidence="11">
    <location>
        <position position="412"/>
    </location>
</feature>
<dbReference type="CDD" id="cd00712">
    <property type="entry name" value="AsnB"/>
    <property type="match status" value="1"/>
</dbReference>
<feature type="binding site" evidence="10">
    <location>
        <position position="293"/>
    </location>
    <ligand>
        <name>ATP</name>
        <dbReference type="ChEBI" id="CHEBI:30616"/>
    </ligand>
</feature>
<proteinExistence type="inferred from homology"/>
<comment type="pathway">
    <text evidence="1">Amino-acid biosynthesis; L-asparagine biosynthesis; L-asparagine from L-aspartate (L-Gln route): step 1/1.</text>
</comment>
<dbReference type="InterPro" id="IPR033738">
    <property type="entry name" value="AsnB_N"/>
</dbReference>
<organism evidence="14 15">
    <name type="scientific">Actinopolymorpha singaporensis</name>
    <dbReference type="NCBI Taxonomy" id="117157"/>
    <lineage>
        <taxon>Bacteria</taxon>
        <taxon>Bacillati</taxon>
        <taxon>Actinomycetota</taxon>
        <taxon>Actinomycetes</taxon>
        <taxon>Propionibacteriales</taxon>
        <taxon>Actinopolymorphaceae</taxon>
        <taxon>Actinopolymorpha</taxon>
    </lineage>
</organism>
<evidence type="ECO:0000313" key="14">
    <source>
        <dbReference type="EMBL" id="SDS04034.1"/>
    </source>
</evidence>
<dbReference type="GO" id="GO:0004066">
    <property type="term" value="F:asparagine synthase (glutamine-hydrolyzing) activity"/>
    <property type="evidence" value="ECO:0007669"/>
    <property type="project" value="UniProtKB-EC"/>
</dbReference>
<feature type="binding site" evidence="10">
    <location>
        <position position="134"/>
    </location>
    <ligand>
        <name>L-glutamine</name>
        <dbReference type="ChEBI" id="CHEBI:58359"/>
    </ligand>
</feature>
<dbReference type="InterPro" id="IPR014729">
    <property type="entry name" value="Rossmann-like_a/b/a_fold"/>
</dbReference>
<dbReference type="InterPro" id="IPR029055">
    <property type="entry name" value="Ntn_hydrolases_N"/>
</dbReference>
<dbReference type="InterPro" id="IPR006426">
    <property type="entry name" value="Asn_synth_AEB"/>
</dbReference>
<dbReference type="PANTHER" id="PTHR43284:SF1">
    <property type="entry name" value="ASPARAGINE SYNTHETASE"/>
    <property type="match status" value="1"/>
</dbReference>
<dbReference type="Pfam" id="PF00733">
    <property type="entry name" value="Asn_synthase"/>
    <property type="match status" value="1"/>
</dbReference>
<dbReference type="EMBL" id="LT629732">
    <property type="protein sequence ID" value="SDS04034.1"/>
    <property type="molecule type" value="Genomic_DNA"/>
</dbReference>
<keyword evidence="9" id="KW-0028">Amino-acid biosynthesis</keyword>
<feature type="binding site" evidence="10">
    <location>
        <position position="324"/>
    </location>
    <ligand>
        <name>ATP</name>
        <dbReference type="ChEBI" id="CHEBI:30616"/>
    </ligand>
</feature>
<dbReference type="AlphaFoldDB" id="A0A1H1NYL4"/>
<dbReference type="Pfam" id="PF13537">
    <property type="entry name" value="GATase_7"/>
    <property type="match status" value="1"/>
</dbReference>
<dbReference type="SUPFAM" id="SSF52402">
    <property type="entry name" value="Adenine nucleotide alpha hydrolases-like"/>
    <property type="match status" value="1"/>
</dbReference>
<evidence type="ECO:0000256" key="7">
    <source>
        <dbReference type="ARBA" id="ARBA00022962"/>
    </source>
</evidence>
<dbReference type="EC" id="6.3.5.4" evidence="3"/>
<dbReference type="InterPro" id="IPR051786">
    <property type="entry name" value="ASN_synthetase/amidase"/>
</dbReference>
<dbReference type="InterPro" id="IPR017932">
    <property type="entry name" value="GATase_2_dom"/>
</dbReference>
<dbReference type="CDD" id="cd01991">
    <property type="entry name" value="Asn_synthase_B_C"/>
    <property type="match status" value="1"/>
</dbReference>
<evidence type="ECO:0000256" key="8">
    <source>
        <dbReference type="ARBA" id="ARBA00048741"/>
    </source>
</evidence>
<keyword evidence="5 10" id="KW-0067">ATP-binding</keyword>
<reference evidence="14 15" key="1">
    <citation type="submission" date="2016-10" db="EMBL/GenBank/DDBJ databases">
        <authorList>
            <person name="de Groot N.N."/>
        </authorList>
    </citation>
    <scope>NUCLEOTIDE SEQUENCE [LARGE SCALE GENOMIC DNA]</scope>
    <source>
        <strain evidence="14 15">DSM 22024</strain>
    </source>
</reference>
<name>A0A1H1NYL4_9ACTN</name>
<evidence type="ECO:0000313" key="15">
    <source>
        <dbReference type="Proteomes" id="UP000198983"/>
    </source>
</evidence>